<feature type="region of interest" description="Disordered" evidence="1">
    <location>
        <begin position="160"/>
        <end position="183"/>
    </location>
</feature>
<name>A0A915AYI5_PARUN</name>
<protein>
    <submittedName>
        <fullName evidence="3">Apple domain-containing protein</fullName>
    </submittedName>
</protein>
<accession>A0A915AYI5</accession>
<proteinExistence type="predicted"/>
<sequence length="737" mass="81101">FTVLASLVLEGARICGIQRQPTSVEDCKRVCMENGCAGFTHFPNNTCIFFSSIRGAKTVDGSCTTSYLFSGHGRCYTEHGYTKCTDVFAQKVVPPTSTVEKVISFNNRSQTSKISRRKEEDFTKKVNISAFDRIITPASKAILHEEDVSKATILPSSLDRTIDTQGGRSIPEENVVPGIDTKSGSVSRTDVTTTFSNISSIKEVSIPDKETVSINESIAMPSSISTSEDVSSLGESTSFVDDNELSTTVSLDEIVKPDQFTTAIDTSMLSNLRRNLSIIEERFMPIDDISERIRIYDVYGVSDSATVSSIPIIAEEETFSDEVTLRSNITAAVDTTPSDASAAMEVGLPKKVVGLPGTTRPDVEGIPSNISTTREADLLDYTPSTVKDTSTVNNISGSNETTAMENITSVCDADCIGEKEKPSKVVTSKEVSTTSRAFAPSNATTVDDTSTLTNISSRRDGNITDLLSTTTNVSQESMVTATSAMNETTSIITAQPAVIADNITTAQAIIRTPTEDRMKIGMQKSMQSADQNRTISGNMTTFRTDIAGTNKSYVREDVNASDVAAIRQRCPIKKEEYFQYFAKAADGATVIYTFLPMDKSKYKKMGYKGEKSRFSSYFYRRRMCQRLCPKSHTFFVLSNQDMDNVIDAISAYNLLSPPKDPTLREYCMGFYFIRNNRSTWEDGTPYVNNVWPSFPANIKGINQHSCINLNITTREPYLGSCYVEYDLAVCEHRCKKC</sequence>
<reference evidence="3" key="1">
    <citation type="submission" date="2022-11" db="UniProtKB">
        <authorList>
            <consortium name="WormBaseParasite"/>
        </authorList>
    </citation>
    <scope>IDENTIFICATION</scope>
</reference>
<keyword evidence="2" id="KW-1185">Reference proteome</keyword>
<evidence type="ECO:0000256" key="1">
    <source>
        <dbReference type="SAM" id="MobiDB-lite"/>
    </source>
</evidence>
<dbReference type="AlphaFoldDB" id="A0A915AYI5"/>
<evidence type="ECO:0000313" key="3">
    <source>
        <dbReference type="WBParaSite" id="PgR020_g071_t03"/>
    </source>
</evidence>
<organism evidence="2 3">
    <name type="scientific">Parascaris univalens</name>
    <name type="common">Nematode worm</name>
    <dbReference type="NCBI Taxonomy" id="6257"/>
    <lineage>
        <taxon>Eukaryota</taxon>
        <taxon>Metazoa</taxon>
        <taxon>Ecdysozoa</taxon>
        <taxon>Nematoda</taxon>
        <taxon>Chromadorea</taxon>
        <taxon>Rhabditida</taxon>
        <taxon>Spirurina</taxon>
        <taxon>Ascaridomorpha</taxon>
        <taxon>Ascaridoidea</taxon>
        <taxon>Ascarididae</taxon>
        <taxon>Parascaris</taxon>
    </lineage>
</organism>
<dbReference type="Proteomes" id="UP000887569">
    <property type="component" value="Unplaced"/>
</dbReference>
<evidence type="ECO:0000313" key="2">
    <source>
        <dbReference type="Proteomes" id="UP000887569"/>
    </source>
</evidence>
<dbReference type="WBParaSite" id="PgR020_g071_t03">
    <property type="protein sequence ID" value="PgR020_g071_t03"/>
    <property type="gene ID" value="PgR020_g071"/>
</dbReference>